<reference evidence="3 4" key="1">
    <citation type="submission" date="2024-10" db="EMBL/GenBank/DDBJ databases">
        <title>The Natural Products Discovery Center: Release of the First 8490 Sequenced Strains for Exploring Actinobacteria Biosynthetic Diversity.</title>
        <authorList>
            <person name="Kalkreuter E."/>
            <person name="Kautsar S.A."/>
            <person name="Yang D."/>
            <person name="Bader C.D."/>
            <person name="Teijaro C.N."/>
            <person name="Fluegel L."/>
            <person name="Davis C.M."/>
            <person name="Simpson J.R."/>
            <person name="Lauterbach L."/>
            <person name="Steele A.D."/>
            <person name="Gui C."/>
            <person name="Meng S."/>
            <person name="Li G."/>
            <person name="Viehrig K."/>
            <person name="Ye F."/>
            <person name="Su P."/>
            <person name="Kiefer A.F."/>
            <person name="Nichols A."/>
            <person name="Cepeda A.J."/>
            <person name="Yan W."/>
            <person name="Fan B."/>
            <person name="Jiang Y."/>
            <person name="Adhikari A."/>
            <person name="Zheng C.-J."/>
            <person name="Schuster L."/>
            <person name="Cowan T.M."/>
            <person name="Smanski M.J."/>
            <person name="Chevrette M.G."/>
            <person name="De Carvalho L.P.S."/>
            <person name="Shen B."/>
        </authorList>
    </citation>
    <scope>NUCLEOTIDE SEQUENCE [LARGE SCALE GENOMIC DNA]</scope>
    <source>
        <strain evidence="3 4">NPDC087045</strain>
    </source>
</reference>
<protein>
    <submittedName>
        <fullName evidence="3">Alpha/beta hydrolase domain-containing protein</fullName>
    </submittedName>
</protein>
<dbReference type="RefSeq" id="WP_402700669.1">
    <property type="nucleotide sequence ID" value="NZ_JBIUZV010000006.1"/>
</dbReference>
<evidence type="ECO:0000256" key="1">
    <source>
        <dbReference type="SAM" id="SignalP"/>
    </source>
</evidence>
<organism evidence="3 4">
    <name type="scientific">Herbaspirillum chlorophenolicum</name>
    <dbReference type="NCBI Taxonomy" id="211589"/>
    <lineage>
        <taxon>Bacteria</taxon>
        <taxon>Pseudomonadati</taxon>
        <taxon>Pseudomonadota</taxon>
        <taxon>Betaproteobacteria</taxon>
        <taxon>Burkholderiales</taxon>
        <taxon>Oxalobacteraceae</taxon>
        <taxon>Herbaspirillum</taxon>
    </lineage>
</organism>
<keyword evidence="1" id="KW-0732">Signal</keyword>
<accession>A0ABW8EZR5</accession>
<dbReference type="InterPro" id="IPR045394">
    <property type="entry name" value="Abhydrolase_dom"/>
</dbReference>
<feature type="signal peptide" evidence="1">
    <location>
        <begin position="1"/>
        <end position="19"/>
    </location>
</feature>
<proteinExistence type="predicted"/>
<dbReference type="Proteomes" id="UP001617427">
    <property type="component" value="Unassembled WGS sequence"/>
</dbReference>
<name>A0ABW8EZR5_9BURK</name>
<evidence type="ECO:0000259" key="2">
    <source>
        <dbReference type="Pfam" id="PF20091"/>
    </source>
</evidence>
<evidence type="ECO:0000313" key="3">
    <source>
        <dbReference type="EMBL" id="MFJ3046531.1"/>
    </source>
</evidence>
<feature type="domain" description="Alpha/beta hydrolase" evidence="2">
    <location>
        <begin position="254"/>
        <end position="687"/>
    </location>
</feature>
<dbReference type="Pfam" id="PF20091">
    <property type="entry name" value="Abhydrolase_10"/>
    <property type="match status" value="1"/>
</dbReference>
<dbReference type="EMBL" id="JBIUZV010000006">
    <property type="protein sequence ID" value="MFJ3046531.1"/>
    <property type="molecule type" value="Genomic_DNA"/>
</dbReference>
<keyword evidence="3" id="KW-0378">Hydrolase</keyword>
<gene>
    <name evidence="3" type="ORF">ACIPEN_11930</name>
</gene>
<dbReference type="GO" id="GO:0016787">
    <property type="term" value="F:hydrolase activity"/>
    <property type="evidence" value="ECO:0007669"/>
    <property type="project" value="UniProtKB-KW"/>
</dbReference>
<evidence type="ECO:0000313" key="4">
    <source>
        <dbReference type="Proteomes" id="UP001617427"/>
    </source>
</evidence>
<comment type="caution">
    <text evidence="3">The sequence shown here is derived from an EMBL/GenBank/DDBJ whole genome shotgun (WGS) entry which is preliminary data.</text>
</comment>
<feature type="chain" id="PRO_5046009724" evidence="1">
    <location>
        <begin position="20"/>
        <end position="696"/>
    </location>
</feature>
<sequence length="696" mass="75724">MSYATLFFAVLASSVAVGAAARVTEIKIDKVERISEGPQAYEKILGRAFGALDPKDRRNKDITDISLGLGADGMLHYEAKFTLVKPVDMKVSSGFLWHDVPNRGEAASPGGLETDAGDMMLWSGWQGDNAGLTAIPKDRTTGLTHWVALPMARVDGALVTGNVMARIVNQEGKDSKPLIVHRFPVPYPPATLDTTAAVMKTHLRETVRGEVTEGLDIPSSDWAFAKCDANHPFPGRPIDITPGKADLPVQICMKNGFDPKLVYQLVYPATGAYVLGAGMAAFRDVGSFFKYATKDDAGVANPVAGAVRGSAIRGVSQSGNMLRQFIFMGMNEDEKGRKVYDGAWARIAGRRVSINSRFAQPDGTLELYMMGSEGPQWWTEWDDAVRGLPKKSIFTRCEKNGTCPKVFESFGSAEVYALKMTPEWVGTDAKSDIPLPANVRRYYIASTTHGGNNGGFNWQPTTSAQPTCPGNNFGKGTLAENPIAHIEMENVLKVAMRSWVLNNTQPPASRYPTIKDGNLVIASKENIGFPSNIPGIPDTIFSPDNFIFPILDYNWGPQFDHSEASGIPTNLPPPIKSVIPMMAPRVDADGNEIGGVPTVLAMAPLGTYLGWNITAGGFHAGQICNYIGGYVPFAKTKEQRTATRDPRLSLEERYKDHAGYVKVVIEAANKAYAEGYLLGIDRDRLIREARDSQVLR</sequence>
<keyword evidence="4" id="KW-1185">Reference proteome</keyword>